<reference evidence="3 4" key="1">
    <citation type="journal article" date="2023" name="Life. Sci Alliance">
        <title>Evolutionary insights into 3D genome organization and epigenetic landscape of Vigna mungo.</title>
        <authorList>
            <person name="Junaid A."/>
            <person name="Singh B."/>
            <person name="Bhatia S."/>
        </authorList>
    </citation>
    <scope>NUCLEOTIDE SEQUENCE [LARGE SCALE GENOMIC DNA]</scope>
    <source>
        <strain evidence="3">Urdbean</strain>
    </source>
</reference>
<dbReference type="SUPFAM" id="SSF56112">
    <property type="entry name" value="Protein kinase-like (PK-like)"/>
    <property type="match status" value="1"/>
</dbReference>
<sequence length="727" mass="81292">MPLILLTADLSSCLISDDFLCLKVALDAAKGLAFLHSAETKVIYTDFKTSNILLDSNYNAKLSDFGLAKDGPTGDKSHVSTRVMGTYRYAAPEYLPTEMLSGKKAVDKNRPSGQHNLVEWAKPYLANKRKIFRVLDTRLEGQYSTNDAYKVANLALRCLSIDSKFRPNMDEVVRTLETENLKRVDEGGLKNSEIIENCVFSQIRKLLSVELLKCYCGDKGIVGSYLVHSRKCSEKKVILHEIFEGSVSSFVKTQRRCSGSRQQPKFGFRLKCHKRSKNKCNEAERKGEGRRSKCCWRKQLTFHIPAQTIDVGYGGSGRPDGGKIKFSPTCQTIDVRLVVLVATQSSAARHNPPPLQYHVVASPTSSFVIAGTSPLRSKLEDHRTTKITGERAVKIWEKRAIRSIQTSKSDKAASARLVSRSHKIPTETFWRPPWGQGHPIESRKKPRLLLLPTNQFLSVVIFKSEAAPRRIAVRILLSHPFSPFSLNCSTFHGLNPSFSAIGKFPHELLCLSPSELGHWEIPYSAIRKFPRELLCSSPSKLGHQEVPLLTVIQPFDLTYTRPFGLIDIHSFSFTSSRPFSLTGAQPFGLTVIQPFGLTGTRLFSLTVIQPFGFTGTQSFSLTGAWSFGLTVIQPFGLTCIRPFDLTGIQPFNLTESRPFGLQGISFTVRFRDEQRLKARSPVPPPSGQSLKITERPRLQESERSRSGKSERSAQSKYQKVIKPRPLG</sequence>
<dbReference type="Proteomes" id="UP001374535">
    <property type="component" value="Chromosome 8"/>
</dbReference>
<dbReference type="InterPro" id="IPR008271">
    <property type="entry name" value="Ser/Thr_kinase_AS"/>
</dbReference>
<dbReference type="PANTHER" id="PTHR45621">
    <property type="entry name" value="OS01G0588500 PROTEIN-RELATED"/>
    <property type="match status" value="1"/>
</dbReference>
<dbReference type="GO" id="GO:0005524">
    <property type="term" value="F:ATP binding"/>
    <property type="evidence" value="ECO:0007669"/>
    <property type="project" value="InterPro"/>
</dbReference>
<feature type="region of interest" description="Disordered" evidence="1">
    <location>
        <begin position="676"/>
        <end position="727"/>
    </location>
</feature>
<organism evidence="3 4">
    <name type="scientific">Vigna mungo</name>
    <name type="common">Black gram</name>
    <name type="synonym">Phaseolus mungo</name>
    <dbReference type="NCBI Taxonomy" id="3915"/>
    <lineage>
        <taxon>Eukaryota</taxon>
        <taxon>Viridiplantae</taxon>
        <taxon>Streptophyta</taxon>
        <taxon>Embryophyta</taxon>
        <taxon>Tracheophyta</taxon>
        <taxon>Spermatophyta</taxon>
        <taxon>Magnoliopsida</taxon>
        <taxon>eudicotyledons</taxon>
        <taxon>Gunneridae</taxon>
        <taxon>Pentapetalae</taxon>
        <taxon>rosids</taxon>
        <taxon>fabids</taxon>
        <taxon>Fabales</taxon>
        <taxon>Fabaceae</taxon>
        <taxon>Papilionoideae</taxon>
        <taxon>50 kb inversion clade</taxon>
        <taxon>NPAAA clade</taxon>
        <taxon>indigoferoid/millettioid clade</taxon>
        <taxon>Phaseoleae</taxon>
        <taxon>Vigna</taxon>
    </lineage>
</organism>
<dbReference type="PROSITE" id="PS00108">
    <property type="entry name" value="PROTEIN_KINASE_ST"/>
    <property type="match status" value="1"/>
</dbReference>
<gene>
    <name evidence="3" type="ORF">V8G54_026996</name>
</gene>
<dbReference type="GO" id="GO:0004672">
    <property type="term" value="F:protein kinase activity"/>
    <property type="evidence" value="ECO:0007669"/>
    <property type="project" value="InterPro"/>
</dbReference>
<name>A0AAQ3N1E1_VIGMU</name>
<evidence type="ECO:0000259" key="2">
    <source>
        <dbReference type="PROSITE" id="PS50011"/>
    </source>
</evidence>
<dbReference type="InterPro" id="IPR050823">
    <property type="entry name" value="Plant_Ser_Thr_Prot_Kinase"/>
</dbReference>
<feature type="compositionally biased region" description="Basic and acidic residues" evidence="1">
    <location>
        <begin position="692"/>
        <end position="713"/>
    </location>
</feature>
<evidence type="ECO:0000256" key="1">
    <source>
        <dbReference type="SAM" id="MobiDB-lite"/>
    </source>
</evidence>
<dbReference type="InterPro" id="IPR000719">
    <property type="entry name" value="Prot_kinase_dom"/>
</dbReference>
<dbReference type="Pfam" id="PF00069">
    <property type="entry name" value="Pkinase"/>
    <property type="match status" value="1"/>
</dbReference>
<proteinExistence type="predicted"/>
<dbReference type="InterPro" id="IPR011009">
    <property type="entry name" value="Kinase-like_dom_sf"/>
</dbReference>
<feature type="domain" description="Protein kinase" evidence="2">
    <location>
        <begin position="1"/>
        <end position="181"/>
    </location>
</feature>
<evidence type="ECO:0000313" key="4">
    <source>
        <dbReference type="Proteomes" id="UP001374535"/>
    </source>
</evidence>
<keyword evidence="4" id="KW-1185">Reference proteome</keyword>
<dbReference type="EMBL" id="CP144693">
    <property type="protein sequence ID" value="WVZ00927.1"/>
    <property type="molecule type" value="Genomic_DNA"/>
</dbReference>
<evidence type="ECO:0000313" key="3">
    <source>
        <dbReference type="EMBL" id="WVZ00927.1"/>
    </source>
</evidence>
<dbReference type="Gene3D" id="1.10.510.10">
    <property type="entry name" value="Transferase(Phosphotransferase) domain 1"/>
    <property type="match status" value="1"/>
</dbReference>
<dbReference type="AlphaFoldDB" id="A0AAQ3N1E1"/>
<dbReference type="SMART" id="SM00220">
    <property type="entry name" value="S_TKc"/>
    <property type="match status" value="1"/>
</dbReference>
<dbReference type="PROSITE" id="PS50011">
    <property type="entry name" value="PROTEIN_KINASE_DOM"/>
    <property type="match status" value="1"/>
</dbReference>
<accession>A0AAQ3N1E1</accession>
<protein>
    <recommendedName>
        <fullName evidence="2">Protein kinase domain-containing protein</fullName>
    </recommendedName>
</protein>